<evidence type="ECO:0000256" key="1">
    <source>
        <dbReference type="SAM" id="MobiDB-lite"/>
    </source>
</evidence>
<comment type="caution">
    <text evidence="2">The sequence shown here is derived from an EMBL/GenBank/DDBJ whole genome shotgun (WGS) entry which is preliminary data.</text>
</comment>
<sequence length="95" mass="10147">MNTDDEQRYAAGETDKLPPAPRGSGLTEGESVRKDMTYSPASETETQRKQDGDRPASLDDDDIDDADVRVVPGTGGPDDAGDVDVDPDELNLPGR</sequence>
<dbReference type="RefSeq" id="WP_150893520.1">
    <property type="nucleotide sequence ID" value="NZ_VYUY01000012.1"/>
</dbReference>
<proteinExistence type="predicted"/>
<gene>
    <name evidence="2" type="ORF">F6B40_09820</name>
</gene>
<feature type="compositionally biased region" description="Basic and acidic residues" evidence="1">
    <location>
        <begin position="1"/>
        <end position="16"/>
    </location>
</feature>
<dbReference type="Proteomes" id="UP000326838">
    <property type="component" value="Unassembled WGS sequence"/>
</dbReference>
<evidence type="ECO:0000313" key="2">
    <source>
        <dbReference type="EMBL" id="KAA9132986.1"/>
    </source>
</evidence>
<keyword evidence="3" id="KW-1185">Reference proteome</keyword>
<name>A0A5N0TGK3_9MICO</name>
<protein>
    <submittedName>
        <fullName evidence="2">Uncharacterized protein</fullName>
    </submittedName>
</protein>
<evidence type="ECO:0000313" key="3">
    <source>
        <dbReference type="Proteomes" id="UP000326838"/>
    </source>
</evidence>
<accession>A0A5N0TGK3</accession>
<reference evidence="3" key="1">
    <citation type="submission" date="2019-09" db="EMBL/GenBank/DDBJ databases">
        <title>Mumia zhuanghuii sp. nov. isolated from the intestinal contents of plateau pika (Ochotona curzoniae) in the Qinghai-Tibet plateau of China.</title>
        <authorList>
            <person name="Tian Z."/>
        </authorList>
    </citation>
    <scope>NUCLEOTIDE SEQUENCE [LARGE SCALE GENOMIC DNA]</scope>
    <source>
        <strain evidence="3">L-033</strain>
    </source>
</reference>
<organism evidence="2 3">
    <name type="scientific">Microbacterium caowuchunii</name>
    <dbReference type="NCBI Taxonomy" id="2614638"/>
    <lineage>
        <taxon>Bacteria</taxon>
        <taxon>Bacillati</taxon>
        <taxon>Actinomycetota</taxon>
        <taxon>Actinomycetes</taxon>
        <taxon>Micrococcales</taxon>
        <taxon>Microbacteriaceae</taxon>
        <taxon>Microbacterium</taxon>
    </lineage>
</organism>
<feature type="region of interest" description="Disordered" evidence="1">
    <location>
        <begin position="1"/>
        <end position="95"/>
    </location>
</feature>
<feature type="compositionally biased region" description="Acidic residues" evidence="1">
    <location>
        <begin position="79"/>
        <end position="89"/>
    </location>
</feature>
<feature type="compositionally biased region" description="Basic and acidic residues" evidence="1">
    <location>
        <begin position="45"/>
        <end position="57"/>
    </location>
</feature>
<dbReference type="AlphaFoldDB" id="A0A5N0TGK3"/>
<dbReference type="EMBL" id="VYUY01000012">
    <property type="protein sequence ID" value="KAA9132986.1"/>
    <property type="molecule type" value="Genomic_DNA"/>
</dbReference>